<dbReference type="PANTHER" id="PTHR43531">
    <property type="entry name" value="PROTEIN ICFG"/>
    <property type="match status" value="1"/>
</dbReference>
<evidence type="ECO:0000259" key="5">
    <source>
        <dbReference type="PROSITE" id="PS50111"/>
    </source>
</evidence>
<feature type="domain" description="Methyl-accepting transducer" evidence="5">
    <location>
        <begin position="586"/>
        <end position="815"/>
    </location>
</feature>
<dbReference type="SUPFAM" id="SSF58104">
    <property type="entry name" value="Methyl-accepting chemotaxis protein (MCP) signaling domain"/>
    <property type="match status" value="1"/>
</dbReference>
<evidence type="ECO:0000256" key="3">
    <source>
        <dbReference type="PROSITE-ProRule" id="PRU00284"/>
    </source>
</evidence>
<evidence type="ECO:0000256" key="4">
    <source>
        <dbReference type="SAM" id="MobiDB-lite"/>
    </source>
</evidence>
<dbReference type="InterPro" id="IPR051310">
    <property type="entry name" value="MCP_chemotaxis"/>
</dbReference>
<dbReference type="PANTHER" id="PTHR43531:SF11">
    <property type="entry name" value="METHYL-ACCEPTING CHEMOTAXIS PROTEIN 3"/>
    <property type="match status" value="1"/>
</dbReference>
<sequence length="844" mass="90916">MSFLDRLLQSRRIVTKVLLFVVPLILLIAGVGLAGFYTARMLNGHMTVTRATIENIGDFERLQASLLGFLAQPSSASLKALNDAIAEQEKGISVLEGLVITPEDRQRLYVVQQAAPALKLSTAGLWEIERKTTRTQQTMEASVDEIRALAGAVSAQFETVRKEGESKEKFAKGALFDAYALRTTAARMDSLFDAVKNITSDEALPRAAVTYIGVLRKDLPKLEAKATTKALSSLSTLKDKLTAIETVAKSDQPAADKANAIRDAMAALQPVRDTYLMTANQNTNTAADRFATLEDDLQINRALVGQLTEALRLNDMLQLHSERLRVALTNEAREELLATIRALRTASEKISDLGKKNPTMRDFASQVTPILDTVDKQSKSMLDLAGQWKAARVTTEKQLLDGMAGLKNFVAEAQEAGKQDSERSANLSIAATVIGTLLAIIGALMLVETLRAPLRRVTEIMTRLASGDLDVRIEGRERGDEIGDMVRSVTVFRDAALENIRLEQEASAARDATTAEAERRAAERAKVSNEQRMALSALSDVLHQLAEGNLQVEMNENLPADFVDMARTYNVAVRTLSATLADVRSVAADINSGSSNLSSSADDLARRTEQQAAALEQSTRALRQLSDIVKSTASSAQRTSESVNQTEAFAVQSGQVVTNAITAMGEISRSSEKISTIIGVIDEIAFQTNLLALNAGVEAARAGEAGRGFAVVAQEVRELAQRCANAAKEIKGLISQSAHQVTNGVQLVEQTGEALSQIISHVSTVQKLVADISSATREQSVGIGEVSQALGEVELITQRNAAMVEENNAEIHGLRGRAVALAEKIEHFRVGDAGGAQVRRGRAA</sequence>
<keyword evidence="8" id="KW-1185">Reference proteome</keyword>
<dbReference type="SMART" id="SM00304">
    <property type="entry name" value="HAMP"/>
    <property type="match status" value="2"/>
</dbReference>
<dbReference type="Pfam" id="PF00015">
    <property type="entry name" value="MCPsignal"/>
    <property type="match status" value="1"/>
</dbReference>
<feature type="domain" description="HAMP" evidence="6">
    <location>
        <begin position="448"/>
        <end position="501"/>
    </location>
</feature>
<feature type="region of interest" description="Disordered" evidence="4">
    <location>
        <begin position="592"/>
        <end position="616"/>
    </location>
</feature>
<dbReference type="InterPro" id="IPR003660">
    <property type="entry name" value="HAMP_dom"/>
</dbReference>
<dbReference type="Gene3D" id="1.10.287.950">
    <property type="entry name" value="Methyl-accepting chemotaxis protein"/>
    <property type="match status" value="1"/>
</dbReference>
<dbReference type="SMART" id="SM00283">
    <property type="entry name" value="MA"/>
    <property type="match status" value="1"/>
</dbReference>
<keyword evidence="3" id="KW-0807">Transducer</keyword>
<comment type="caution">
    <text evidence="7">The sequence shown here is derived from an EMBL/GenBank/DDBJ whole genome shotgun (WGS) entry which is preliminary data.</text>
</comment>
<evidence type="ECO:0000256" key="2">
    <source>
        <dbReference type="ARBA" id="ARBA00029447"/>
    </source>
</evidence>
<comment type="similarity">
    <text evidence="2">Belongs to the methyl-accepting chemotaxis (MCP) protein family.</text>
</comment>
<accession>A0ABV8E9G0</accession>
<name>A0ABV8E9G0_9HYPH</name>
<dbReference type="CDD" id="cd11386">
    <property type="entry name" value="MCP_signal"/>
    <property type="match status" value="1"/>
</dbReference>
<dbReference type="PROSITE" id="PS50111">
    <property type="entry name" value="CHEMOTAXIS_TRANSDUC_2"/>
    <property type="match status" value="1"/>
</dbReference>
<organism evidence="7 8">
    <name type="scientific">Rhizobium lemnae</name>
    <dbReference type="NCBI Taxonomy" id="1214924"/>
    <lineage>
        <taxon>Bacteria</taxon>
        <taxon>Pseudomonadati</taxon>
        <taxon>Pseudomonadota</taxon>
        <taxon>Alphaproteobacteria</taxon>
        <taxon>Hyphomicrobiales</taxon>
        <taxon>Rhizobiaceae</taxon>
        <taxon>Rhizobium/Agrobacterium group</taxon>
        <taxon>Rhizobium</taxon>
    </lineage>
</organism>
<gene>
    <name evidence="7" type="ORF">ACFOVS_11765</name>
</gene>
<evidence type="ECO:0000313" key="7">
    <source>
        <dbReference type="EMBL" id="MFC3968795.1"/>
    </source>
</evidence>
<proteinExistence type="inferred from homology"/>
<dbReference type="RefSeq" id="WP_247259508.1">
    <property type="nucleotide sequence ID" value="NZ_JALJQZ010000003.1"/>
</dbReference>
<dbReference type="Pfam" id="PF00672">
    <property type="entry name" value="HAMP"/>
    <property type="match status" value="1"/>
</dbReference>
<dbReference type="PROSITE" id="PS50885">
    <property type="entry name" value="HAMP"/>
    <property type="match status" value="2"/>
</dbReference>
<evidence type="ECO:0000259" key="6">
    <source>
        <dbReference type="PROSITE" id="PS50885"/>
    </source>
</evidence>
<feature type="domain" description="HAMP" evidence="6">
    <location>
        <begin position="529"/>
        <end position="581"/>
    </location>
</feature>
<keyword evidence="1" id="KW-0145">Chemotaxis</keyword>
<feature type="compositionally biased region" description="Low complexity" evidence="4">
    <location>
        <begin position="592"/>
        <end position="602"/>
    </location>
</feature>
<dbReference type="EMBL" id="JBHSBD010000049">
    <property type="protein sequence ID" value="MFC3968795.1"/>
    <property type="molecule type" value="Genomic_DNA"/>
</dbReference>
<protein>
    <submittedName>
        <fullName evidence="7">Methyl-accepting chemotaxis protein</fullName>
    </submittedName>
</protein>
<dbReference type="InterPro" id="IPR004089">
    <property type="entry name" value="MCPsignal_dom"/>
</dbReference>
<dbReference type="CDD" id="cd06225">
    <property type="entry name" value="HAMP"/>
    <property type="match status" value="1"/>
</dbReference>
<reference evidence="8" key="1">
    <citation type="journal article" date="2019" name="Int. J. Syst. Evol. Microbiol.">
        <title>The Global Catalogue of Microorganisms (GCM) 10K type strain sequencing project: providing services to taxonomists for standard genome sequencing and annotation.</title>
        <authorList>
            <consortium name="The Broad Institute Genomics Platform"/>
            <consortium name="The Broad Institute Genome Sequencing Center for Infectious Disease"/>
            <person name="Wu L."/>
            <person name="Ma J."/>
        </authorList>
    </citation>
    <scope>NUCLEOTIDE SEQUENCE [LARGE SCALE GENOMIC DNA]</scope>
    <source>
        <strain evidence="8">TBRC 5781</strain>
    </source>
</reference>
<evidence type="ECO:0000313" key="8">
    <source>
        <dbReference type="Proteomes" id="UP001595697"/>
    </source>
</evidence>
<dbReference type="SUPFAM" id="SSF158472">
    <property type="entry name" value="HAMP domain-like"/>
    <property type="match status" value="1"/>
</dbReference>
<dbReference type="Proteomes" id="UP001595697">
    <property type="component" value="Unassembled WGS sequence"/>
</dbReference>
<evidence type="ECO:0000256" key="1">
    <source>
        <dbReference type="ARBA" id="ARBA00022500"/>
    </source>
</evidence>
<dbReference type="Gene3D" id="6.10.340.10">
    <property type="match status" value="1"/>
</dbReference>